<keyword evidence="2" id="KW-1185">Reference proteome</keyword>
<accession>A0ABU1YVS1</accession>
<comment type="caution">
    <text evidence="1">The sequence shown here is derived from an EMBL/GenBank/DDBJ whole genome shotgun (WGS) entry which is preliminary data.</text>
</comment>
<sequence length="131" mass="14193">MLKLFVAHFILTEEAPGSTVHYITSSLFTAANAEQAYNTAQSWIPGHEDSTHNAAGELVRFYSSGLYDLEEVPVALDQLQRQTCERYGVDVGHIKVADPCALPMPKEKEKLAVFANCPAQPVAAAAGFAAR</sequence>
<organism evidence="1 2">
    <name type="scientific">Roseateles saccharophilus</name>
    <name type="common">Pseudomonas saccharophila</name>
    <dbReference type="NCBI Taxonomy" id="304"/>
    <lineage>
        <taxon>Bacteria</taxon>
        <taxon>Pseudomonadati</taxon>
        <taxon>Pseudomonadota</taxon>
        <taxon>Betaproteobacteria</taxon>
        <taxon>Burkholderiales</taxon>
        <taxon>Sphaerotilaceae</taxon>
        <taxon>Roseateles</taxon>
    </lineage>
</organism>
<dbReference type="RefSeq" id="WP_310272841.1">
    <property type="nucleotide sequence ID" value="NZ_JAVDXU010000006.1"/>
</dbReference>
<dbReference type="Proteomes" id="UP001180453">
    <property type="component" value="Unassembled WGS sequence"/>
</dbReference>
<proteinExistence type="predicted"/>
<reference evidence="1 2" key="1">
    <citation type="submission" date="2023-07" db="EMBL/GenBank/DDBJ databases">
        <title>Sorghum-associated microbial communities from plants grown in Nebraska, USA.</title>
        <authorList>
            <person name="Schachtman D."/>
        </authorList>
    </citation>
    <scope>NUCLEOTIDE SEQUENCE [LARGE SCALE GENOMIC DNA]</scope>
    <source>
        <strain evidence="1 2">BE314</strain>
    </source>
</reference>
<gene>
    <name evidence="1" type="ORF">J2X20_005652</name>
</gene>
<evidence type="ECO:0000313" key="1">
    <source>
        <dbReference type="EMBL" id="MDR7272967.1"/>
    </source>
</evidence>
<dbReference type="EMBL" id="JAVDXU010000006">
    <property type="protein sequence ID" value="MDR7272967.1"/>
    <property type="molecule type" value="Genomic_DNA"/>
</dbReference>
<evidence type="ECO:0000313" key="2">
    <source>
        <dbReference type="Proteomes" id="UP001180453"/>
    </source>
</evidence>
<name>A0ABU1YVS1_ROSSA</name>
<protein>
    <submittedName>
        <fullName evidence="1">Uncharacterized protein</fullName>
    </submittedName>
</protein>